<evidence type="ECO:0000313" key="3">
    <source>
        <dbReference type="Proteomes" id="UP001152562"/>
    </source>
</evidence>
<evidence type="ECO:0000313" key="2">
    <source>
        <dbReference type="EMBL" id="CAH3868209.1"/>
    </source>
</evidence>
<evidence type="ECO:0000259" key="1">
    <source>
        <dbReference type="Pfam" id="PF21772"/>
    </source>
</evidence>
<name>A0A9P0SPI3_PIEBR</name>
<gene>
    <name evidence="2" type="ORF">PIBRA_LOCUS532</name>
</gene>
<dbReference type="Proteomes" id="UP001152562">
    <property type="component" value="Unassembled WGS sequence"/>
</dbReference>
<sequence length="811" mass="91612">MTNSHISLLDLSKQLFFEIDDATRKQLCFTETLVISCGHCEGDVRDEASASEWTCEESSDSDLTVVKPSSFIRERKEVEPESPAEKEPDDTEKDFHFFFFPDCSKPLPEQDSVTSIIIENGLPKVNPATLNKVFCTCDIDKQGNCPCHTKVPCRCGAKTKAECKCQNLQNICICDDGKPQVVCTCKPSNVCVCHPDSKPRPVCTCAHVDKPCICKPGMFPCPVCTCKHKPHFLSMENHEEKGEECGEDIAEEEIKTVLEIKTVIEMPEETEEEPCICQKPDKVVKPICFCKKGRECSCEQDLCLCGVQPTCVCEKVEEEEPPCKDDDSKSICNCPVVPLCTCFAESPEMCKCFPKPQICTCGDPKNCRCYKSCECTDPCICDTAPPKEEGICTCPDNNTKIAEGLVCTCPRKKPVQRKLKRTRAGKHGYRWCHDVDPKHTYFDYGYGRHDKISYKEEEREKIKILGLHEEKVDDAGPCPVHEIKAPAYVKKIRKPSLDCCSAVGGISISVETLGEDEAKFLVQVVSHSSKDGAKTGSKLVSILDCNLHTMEESRSEQITKKDATKERRSYMTICENGYYNKVTRICGERHFVRRIYHSFEDARNFLLEGANIVLLRYLGISRHKGTIKTDTVLIDGVICESLYVCPGTSQAIVNGKPLFVVKVERHIIEPSGFIHQTLIVLTLKGYLVSHEWADNSYIIHLNPLLRVVPEKDEIEPHAPTREKWREDLQLFSDYLDFKSTRSSQGGRYVTENGELAGTIRDYLQTLLLLRPHDALHFTKHYFGAALSALDLPHNEYFDPCTKHVRYYFFEE</sequence>
<comment type="caution">
    <text evidence="2">The sequence shown here is derived from an EMBL/GenBank/DDBJ whole genome shotgun (WGS) entry which is preliminary data.</text>
</comment>
<accession>A0A9P0SPI3</accession>
<dbReference type="InterPro" id="IPR048777">
    <property type="entry name" value="CATIP_N"/>
</dbReference>
<dbReference type="EMBL" id="CALOZG010000001">
    <property type="protein sequence ID" value="CAH3868209.1"/>
    <property type="molecule type" value="Genomic_DNA"/>
</dbReference>
<reference evidence="2" key="1">
    <citation type="submission" date="2022-05" db="EMBL/GenBank/DDBJ databases">
        <authorList>
            <person name="Okamura Y."/>
        </authorList>
    </citation>
    <scope>NUCLEOTIDE SEQUENCE</scope>
</reference>
<feature type="domain" description="Ciliogenesis-associated TTC17-interacting protein N-terminal" evidence="1">
    <location>
        <begin position="502"/>
        <end position="676"/>
    </location>
</feature>
<organism evidence="2 3">
    <name type="scientific">Pieris brassicae</name>
    <name type="common">White butterfly</name>
    <name type="synonym">Large white butterfly</name>
    <dbReference type="NCBI Taxonomy" id="7116"/>
    <lineage>
        <taxon>Eukaryota</taxon>
        <taxon>Metazoa</taxon>
        <taxon>Ecdysozoa</taxon>
        <taxon>Arthropoda</taxon>
        <taxon>Hexapoda</taxon>
        <taxon>Insecta</taxon>
        <taxon>Pterygota</taxon>
        <taxon>Neoptera</taxon>
        <taxon>Endopterygota</taxon>
        <taxon>Lepidoptera</taxon>
        <taxon>Glossata</taxon>
        <taxon>Ditrysia</taxon>
        <taxon>Papilionoidea</taxon>
        <taxon>Pieridae</taxon>
        <taxon>Pierinae</taxon>
        <taxon>Pieris</taxon>
    </lineage>
</organism>
<dbReference type="Pfam" id="PF21772">
    <property type="entry name" value="CATIP_N"/>
    <property type="match status" value="1"/>
</dbReference>
<protein>
    <recommendedName>
        <fullName evidence="1">Ciliogenesis-associated TTC17-interacting protein N-terminal domain-containing protein</fullName>
    </recommendedName>
</protein>
<dbReference type="OrthoDB" id="6334211at2759"/>
<dbReference type="AlphaFoldDB" id="A0A9P0SPI3"/>
<dbReference type="PANTHER" id="PTHR15505:SF4">
    <property type="entry name" value="RIIA DOMAIN-CONTAINING PROTEIN 1"/>
    <property type="match status" value="1"/>
</dbReference>
<proteinExistence type="predicted"/>
<keyword evidence="3" id="KW-1185">Reference proteome</keyword>
<dbReference type="PANTHER" id="PTHR15505">
    <property type="entry name" value="RIIA DOMAIN-CONTAINING PROTEIN 1"/>
    <property type="match status" value="1"/>
</dbReference>